<evidence type="ECO:0000259" key="11">
    <source>
        <dbReference type="PROSITE" id="PS51324"/>
    </source>
</evidence>
<keyword evidence="7" id="KW-1015">Disulfide bond</keyword>
<keyword evidence="8" id="KW-0325">Glycoprotein</keyword>
<dbReference type="Proteomes" id="UP000663823">
    <property type="component" value="Unassembled WGS sequence"/>
</dbReference>
<accession>A0A813YHU6</accession>
<dbReference type="Gene3D" id="1.20.120.1960">
    <property type="entry name" value="QSOX sulfhydryl oxidase domain"/>
    <property type="match status" value="1"/>
</dbReference>
<dbReference type="GO" id="GO:0005615">
    <property type="term" value="C:extracellular space"/>
    <property type="evidence" value="ECO:0007669"/>
    <property type="project" value="TreeGrafter"/>
</dbReference>
<evidence type="ECO:0000256" key="1">
    <source>
        <dbReference type="ARBA" id="ARBA00001974"/>
    </source>
</evidence>
<dbReference type="EC" id="1.8.3.2" evidence="10"/>
<comment type="caution">
    <text evidence="13">The sequence shown here is derived from an EMBL/GenBank/DDBJ whole genome shotgun (WGS) entry which is preliminary data.</text>
</comment>
<dbReference type="PROSITE" id="PS51352">
    <property type="entry name" value="THIOREDOXIN_2"/>
    <property type="match status" value="1"/>
</dbReference>
<protein>
    <recommendedName>
        <fullName evidence="10">Sulfhydryl oxidase</fullName>
        <ecNumber evidence="10">1.8.3.2</ecNumber>
    </recommendedName>
</protein>
<evidence type="ECO:0000256" key="6">
    <source>
        <dbReference type="ARBA" id="ARBA00023002"/>
    </source>
</evidence>
<dbReference type="InterPro" id="IPR040986">
    <property type="entry name" value="QSOX_FAD-bd_dom"/>
</dbReference>
<dbReference type="InterPro" id="IPR039798">
    <property type="entry name" value="Sulfhydryl_oxidase"/>
</dbReference>
<evidence type="ECO:0000256" key="10">
    <source>
        <dbReference type="RuleBase" id="RU371123"/>
    </source>
</evidence>
<evidence type="ECO:0000256" key="7">
    <source>
        <dbReference type="ARBA" id="ARBA00023157"/>
    </source>
</evidence>
<dbReference type="InterPro" id="IPR036774">
    <property type="entry name" value="ERV/ALR_sulphydryl_oxid_sf"/>
</dbReference>
<dbReference type="GO" id="GO:0003756">
    <property type="term" value="F:protein disulfide isomerase activity"/>
    <property type="evidence" value="ECO:0007669"/>
    <property type="project" value="TreeGrafter"/>
</dbReference>
<evidence type="ECO:0000256" key="8">
    <source>
        <dbReference type="ARBA" id="ARBA00023180"/>
    </source>
</evidence>
<dbReference type="SUPFAM" id="SSF52833">
    <property type="entry name" value="Thioredoxin-like"/>
    <property type="match status" value="1"/>
</dbReference>
<dbReference type="PROSITE" id="PS51324">
    <property type="entry name" value="ERV_ALR"/>
    <property type="match status" value="1"/>
</dbReference>
<evidence type="ECO:0000256" key="5">
    <source>
        <dbReference type="ARBA" id="ARBA00022827"/>
    </source>
</evidence>
<dbReference type="PROSITE" id="PS00194">
    <property type="entry name" value="THIOREDOXIN_1"/>
    <property type="match status" value="1"/>
</dbReference>
<dbReference type="Pfam" id="PF18371">
    <property type="entry name" value="FAD_SOX"/>
    <property type="match status" value="1"/>
</dbReference>
<dbReference type="EMBL" id="CAJOAX010000901">
    <property type="protein sequence ID" value="CAF3664517.1"/>
    <property type="molecule type" value="Genomic_DNA"/>
</dbReference>
<dbReference type="EMBL" id="CAJNOO010000270">
    <property type="protein sequence ID" value="CAF0884542.1"/>
    <property type="molecule type" value="Genomic_DNA"/>
</dbReference>
<name>A0A813YHU6_9BILA</name>
<evidence type="ECO:0000256" key="9">
    <source>
        <dbReference type="ARBA" id="ARBA00048864"/>
    </source>
</evidence>
<dbReference type="PANTHER" id="PTHR22897">
    <property type="entry name" value="QUIESCIN Q6-RELATED SULFHYDRYL OXIDASE"/>
    <property type="match status" value="1"/>
</dbReference>
<keyword evidence="3 10" id="KW-0285">Flavoprotein</keyword>
<evidence type="ECO:0000313" key="15">
    <source>
        <dbReference type="Proteomes" id="UP000663882"/>
    </source>
</evidence>
<dbReference type="OrthoDB" id="59470at2759"/>
<sequence>MKSLFVDKYIVDFYWYFILLIIITINRQTLSAAVLPQNSISLYTENDKVTVLTSKNFSSTVYQSKTAWLIEFYASWCGHCQSYANTYREVAIDTWGWRTVVRIGAINCHTDENSALCEQHNISAYPTLRLIEPEALMNTSRTITVLATDAKDVERELIKELADLKRTDKTWPHFAPLNQASFEDLYNRIPSSVKMVLVIIEKRDDFTGRQIMLDFSKYYEQLAIFRTTTDRKLWYKFQINMTDIPALFAIFPNRTVEQINTKQNTNEKIGSRNLLHYAIRSRIRQTQFIDNFDDTDLEEIIQSRNALENMKKKKKSNQNNKEINNVLNKNINDQKISMVDLETSLSYMLRREIPRVQEIRGETYDALVHWLIVLTKYFPGREPVMNYLKQLLSKVQEQPNGLTGKQFRELADTNTPDSYLPKSLLQYKYCVGSSSQYRGYPCSLWILFHTLTVSQVQLETTQMNTIEIPSAIKYFIKNFFSCRHCSENFMKETQDINQLDSQNKHAAVMYLWTIHNRVNKRLHGDNTEDPLHPKIQFPSGSLCSKCHLTNENSDNNFDLSNIINFLLRYYSKDNIDLLSVENFIINHDNKQNLMPQYERRTSIDQYSMIEITDESTEKFGLIRFIISIIQHYPLYFFILLVIIIIFVRRRYFKSKRKRYTL</sequence>
<dbReference type="InterPro" id="IPR036249">
    <property type="entry name" value="Thioredoxin-like_sf"/>
</dbReference>
<feature type="domain" description="ERV/ALR sulfhydryl oxidase" evidence="11">
    <location>
        <begin position="433"/>
        <end position="536"/>
    </location>
</feature>
<keyword evidence="10" id="KW-0812">Transmembrane</keyword>
<dbReference type="Proteomes" id="UP000663882">
    <property type="component" value="Unassembled WGS sequence"/>
</dbReference>
<dbReference type="GO" id="GO:0006457">
    <property type="term" value="P:protein folding"/>
    <property type="evidence" value="ECO:0007669"/>
    <property type="project" value="TreeGrafter"/>
</dbReference>
<feature type="domain" description="Thioredoxin" evidence="12">
    <location>
        <begin position="31"/>
        <end position="163"/>
    </location>
</feature>
<keyword evidence="10" id="KW-0472">Membrane</keyword>
<dbReference type="Pfam" id="PF04777">
    <property type="entry name" value="Evr1_Alr"/>
    <property type="match status" value="1"/>
</dbReference>
<dbReference type="Gene3D" id="1.20.120.310">
    <property type="entry name" value="ERV/ALR sulfhydryl oxidase domain"/>
    <property type="match status" value="1"/>
</dbReference>
<evidence type="ECO:0000259" key="12">
    <source>
        <dbReference type="PROSITE" id="PS51352"/>
    </source>
</evidence>
<dbReference type="InterPro" id="IPR017905">
    <property type="entry name" value="ERV/ALR_sulphydryl_oxidase"/>
</dbReference>
<dbReference type="InterPro" id="IPR013766">
    <property type="entry name" value="Thioredoxin_domain"/>
</dbReference>
<keyword evidence="6 10" id="KW-0560">Oxidoreductase</keyword>
<dbReference type="SUPFAM" id="SSF69000">
    <property type="entry name" value="FAD-dependent thiol oxidase"/>
    <property type="match status" value="1"/>
</dbReference>
<evidence type="ECO:0000256" key="4">
    <source>
        <dbReference type="ARBA" id="ARBA00022729"/>
    </source>
</evidence>
<dbReference type="GO" id="GO:0000139">
    <property type="term" value="C:Golgi membrane"/>
    <property type="evidence" value="ECO:0007669"/>
    <property type="project" value="TreeGrafter"/>
</dbReference>
<evidence type="ECO:0000256" key="3">
    <source>
        <dbReference type="ARBA" id="ARBA00022630"/>
    </source>
</evidence>
<evidence type="ECO:0000313" key="14">
    <source>
        <dbReference type="EMBL" id="CAF3664517.1"/>
    </source>
</evidence>
<comment type="cofactor">
    <cofactor evidence="1 10">
        <name>FAD</name>
        <dbReference type="ChEBI" id="CHEBI:57692"/>
    </cofactor>
</comment>
<comment type="catalytic activity">
    <reaction evidence="9 10">
        <text>2 R'C(R)SH + O2 = R'C(R)S-S(R)CR' + H2O2</text>
        <dbReference type="Rhea" id="RHEA:17357"/>
        <dbReference type="ChEBI" id="CHEBI:15379"/>
        <dbReference type="ChEBI" id="CHEBI:16240"/>
        <dbReference type="ChEBI" id="CHEBI:16520"/>
        <dbReference type="ChEBI" id="CHEBI:17412"/>
        <dbReference type="EC" id="1.8.3.2"/>
    </reaction>
</comment>
<evidence type="ECO:0000256" key="2">
    <source>
        <dbReference type="ARBA" id="ARBA00006041"/>
    </source>
</evidence>
<proteinExistence type="inferred from homology"/>
<keyword evidence="4" id="KW-0732">Signal</keyword>
<keyword evidence="10" id="KW-1133">Transmembrane helix</keyword>
<dbReference type="Pfam" id="PF00085">
    <property type="entry name" value="Thioredoxin"/>
    <property type="match status" value="1"/>
</dbReference>
<keyword evidence="5 10" id="KW-0274">FAD</keyword>
<dbReference type="Gene3D" id="3.40.30.10">
    <property type="entry name" value="Glutaredoxin"/>
    <property type="match status" value="2"/>
</dbReference>
<gene>
    <name evidence="14" type="ORF">OTI717_LOCUS10148</name>
    <name evidence="13" type="ORF">RFH988_LOCUS8149</name>
</gene>
<feature type="transmembrane region" description="Helical" evidence="10">
    <location>
        <begin position="12"/>
        <end position="30"/>
    </location>
</feature>
<evidence type="ECO:0000313" key="13">
    <source>
        <dbReference type="EMBL" id="CAF0884542.1"/>
    </source>
</evidence>
<comment type="similarity">
    <text evidence="2">Belongs to the quiescin-sulfhydryl oxidase (QSOX) family.</text>
</comment>
<dbReference type="InterPro" id="IPR042568">
    <property type="entry name" value="QSOX_FAD-bd_sf"/>
</dbReference>
<dbReference type="GO" id="GO:0016971">
    <property type="term" value="F:flavin-dependent sulfhydryl oxidase activity"/>
    <property type="evidence" value="ECO:0007669"/>
    <property type="project" value="InterPro"/>
</dbReference>
<dbReference type="InterPro" id="IPR017937">
    <property type="entry name" value="Thioredoxin_CS"/>
</dbReference>
<organism evidence="13 15">
    <name type="scientific">Rotaria sordida</name>
    <dbReference type="NCBI Taxonomy" id="392033"/>
    <lineage>
        <taxon>Eukaryota</taxon>
        <taxon>Metazoa</taxon>
        <taxon>Spiralia</taxon>
        <taxon>Gnathifera</taxon>
        <taxon>Rotifera</taxon>
        <taxon>Eurotatoria</taxon>
        <taxon>Bdelloidea</taxon>
        <taxon>Philodinida</taxon>
        <taxon>Philodinidae</taxon>
        <taxon>Rotaria</taxon>
    </lineage>
</organism>
<dbReference type="PANTHER" id="PTHR22897:SF8">
    <property type="entry name" value="SULFHYDRYL OXIDASE"/>
    <property type="match status" value="1"/>
</dbReference>
<dbReference type="AlphaFoldDB" id="A0A813YHU6"/>
<comment type="caution">
    <text evidence="10">Lacks conserved residue(s) required for the propagation of feature annotation.</text>
</comment>
<reference evidence="13" key="1">
    <citation type="submission" date="2021-02" db="EMBL/GenBank/DDBJ databases">
        <authorList>
            <person name="Nowell W R."/>
        </authorList>
    </citation>
    <scope>NUCLEOTIDE SEQUENCE</scope>
</reference>
<feature type="transmembrane region" description="Helical" evidence="10">
    <location>
        <begin position="632"/>
        <end position="648"/>
    </location>
</feature>